<accession>E3QV76</accession>
<organism evidence="3">
    <name type="scientific">Colletotrichum graminicola (strain M1.001 / M2 / FGSC 10212)</name>
    <name type="common">Maize anthracnose fungus</name>
    <name type="synonym">Glomerella graminicola</name>
    <dbReference type="NCBI Taxonomy" id="645133"/>
    <lineage>
        <taxon>Eukaryota</taxon>
        <taxon>Fungi</taxon>
        <taxon>Dikarya</taxon>
        <taxon>Ascomycota</taxon>
        <taxon>Pezizomycotina</taxon>
        <taxon>Sordariomycetes</taxon>
        <taxon>Hypocreomycetidae</taxon>
        <taxon>Glomerellales</taxon>
        <taxon>Glomerellaceae</taxon>
        <taxon>Colletotrichum</taxon>
        <taxon>Colletotrichum graminicola species complex</taxon>
    </lineage>
</organism>
<dbReference type="GeneID" id="24415275"/>
<dbReference type="InterPro" id="IPR036673">
    <property type="entry name" value="Cyanovirin-N_sf"/>
</dbReference>
<dbReference type="eggNOG" id="ENOG502T4HE">
    <property type="taxonomic scope" value="Eukaryota"/>
</dbReference>
<dbReference type="RefSeq" id="XP_008098786.1">
    <property type="nucleotide sequence ID" value="XM_008100595.1"/>
</dbReference>
<dbReference type="VEuPathDB" id="FungiDB:GLRG_09910"/>
<reference evidence="3" key="1">
    <citation type="journal article" date="2012" name="Nat. Genet.">
        <title>Lifestyle transitions in plant pathogenic Colletotrichum fungi deciphered by genome and transcriptome analyses.</title>
        <authorList>
            <person name="O'Connell R.J."/>
            <person name="Thon M.R."/>
            <person name="Hacquard S."/>
            <person name="Amyotte S.G."/>
            <person name="Kleemann J."/>
            <person name="Torres M.F."/>
            <person name="Damm U."/>
            <person name="Buiate E.A."/>
            <person name="Epstein L."/>
            <person name="Alkan N."/>
            <person name="Altmueller J."/>
            <person name="Alvarado-Balderrama L."/>
            <person name="Bauser C.A."/>
            <person name="Becker C."/>
            <person name="Birren B.W."/>
            <person name="Chen Z."/>
            <person name="Choi J."/>
            <person name="Crouch J.A."/>
            <person name="Duvick J.P."/>
            <person name="Farman M.A."/>
            <person name="Gan P."/>
            <person name="Heiman D."/>
            <person name="Henrissat B."/>
            <person name="Howard R.J."/>
            <person name="Kabbage M."/>
            <person name="Koch C."/>
            <person name="Kracher B."/>
            <person name="Kubo Y."/>
            <person name="Law A.D."/>
            <person name="Lebrun M.-H."/>
            <person name="Lee Y.-H."/>
            <person name="Miyara I."/>
            <person name="Moore N."/>
            <person name="Neumann U."/>
            <person name="Nordstroem K."/>
            <person name="Panaccione D.G."/>
            <person name="Panstruga R."/>
            <person name="Place M."/>
            <person name="Proctor R.H."/>
            <person name="Prusky D."/>
            <person name="Rech G."/>
            <person name="Reinhardt R."/>
            <person name="Rollins J.A."/>
            <person name="Rounsley S."/>
            <person name="Schardl C.L."/>
            <person name="Schwartz D.C."/>
            <person name="Shenoy N."/>
            <person name="Shirasu K."/>
            <person name="Sikhakolli U.R."/>
            <person name="Stueber K."/>
            <person name="Sukno S.A."/>
            <person name="Sweigard J.A."/>
            <person name="Takano Y."/>
            <person name="Takahara H."/>
            <person name="Trail F."/>
            <person name="van der Does H.C."/>
            <person name="Voll L.M."/>
            <person name="Will I."/>
            <person name="Young S."/>
            <person name="Zeng Q."/>
            <person name="Zhang J."/>
            <person name="Zhou S."/>
            <person name="Dickman M.B."/>
            <person name="Schulze-Lefert P."/>
            <person name="Ver Loren van Themaat E."/>
            <person name="Ma L.-J."/>
            <person name="Vaillancourt L.J."/>
        </authorList>
    </citation>
    <scope>NUCLEOTIDE SEQUENCE [LARGE SCALE GENOMIC DNA]</scope>
    <source>
        <strain evidence="3">M1.001 / M2 / FGSC 10212</strain>
    </source>
</reference>
<name>E3QV76_COLGM</name>
<keyword evidence="1" id="KW-0732">Signal</keyword>
<evidence type="ECO:0000313" key="2">
    <source>
        <dbReference type="EMBL" id="EFQ34766.1"/>
    </source>
</evidence>
<dbReference type="OrthoDB" id="4809471at2759"/>
<protein>
    <recommendedName>
        <fullName evidence="4">Cyanovirin-N domain-containing protein</fullName>
    </recommendedName>
</protein>
<dbReference type="Proteomes" id="UP000008782">
    <property type="component" value="Unassembled WGS sequence"/>
</dbReference>
<sequence length="188" mass="21297">MRFQLLILLAMAVAALASRGPPPVRPIRESKDPGLCIKRLETYPRRARPWVDILGGHCLQSRTYKVKYGPHKGSFFFETCCKDKNDNYAEPTFVNVDECVVFDPAKGQLSWNNLNSKKIRDHCSKCRLEQVDKPEQGQTAGPYLSCECAKDDKTTVKAKIFLGTDGRSAKEPKDSFWVNEKGRLLCKK</sequence>
<dbReference type="EMBL" id="GG697383">
    <property type="protein sequence ID" value="EFQ34766.1"/>
    <property type="molecule type" value="Genomic_DNA"/>
</dbReference>
<evidence type="ECO:0008006" key="4">
    <source>
        <dbReference type="Google" id="ProtNLM"/>
    </source>
</evidence>
<proteinExistence type="predicted"/>
<dbReference type="Gene3D" id="2.30.60.10">
    <property type="entry name" value="Cyanovirin-N"/>
    <property type="match status" value="1"/>
</dbReference>
<feature type="chain" id="PRO_5003179976" description="Cyanovirin-N domain-containing protein" evidence="1">
    <location>
        <begin position="18"/>
        <end position="188"/>
    </location>
</feature>
<keyword evidence="3" id="KW-1185">Reference proteome</keyword>
<gene>
    <name evidence="2" type="ORF">GLRG_09910</name>
</gene>
<evidence type="ECO:0000313" key="3">
    <source>
        <dbReference type="Proteomes" id="UP000008782"/>
    </source>
</evidence>
<evidence type="ECO:0000256" key="1">
    <source>
        <dbReference type="SAM" id="SignalP"/>
    </source>
</evidence>
<dbReference type="HOGENOM" id="CLU_1272193_0_0_1"/>
<feature type="signal peptide" evidence="1">
    <location>
        <begin position="1"/>
        <end position="17"/>
    </location>
</feature>
<dbReference type="AlphaFoldDB" id="E3QV76"/>